<organism evidence="1 2">
    <name type="scientific">Thalassotalea profundi</name>
    <dbReference type="NCBI Taxonomy" id="2036687"/>
    <lineage>
        <taxon>Bacteria</taxon>
        <taxon>Pseudomonadati</taxon>
        <taxon>Pseudomonadota</taxon>
        <taxon>Gammaproteobacteria</taxon>
        <taxon>Alteromonadales</taxon>
        <taxon>Colwelliaceae</taxon>
        <taxon>Thalassotalea</taxon>
    </lineage>
</organism>
<keyword evidence="2" id="KW-1185">Reference proteome</keyword>
<sequence length="69" mass="7641">MILALPVLLVGLLFELADLLVLELAIKPPLIIDKNTLPMLLVECIINDAKLRPTQKKLSNQIVIKIENG</sequence>
<proteinExistence type="predicted"/>
<evidence type="ECO:0008006" key="3">
    <source>
        <dbReference type="Google" id="ProtNLM"/>
    </source>
</evidence>
<accession>A0ABQ3J0H4</accession>
<reference evidence="2" key="1">
    <citation type="journal article" date="2019" name="Int. J. Syst. Evol. Microbiol.">
        <title>The Global Catalogue of Microorganisms (GCM) 10K type strain sequencing project: providing services to taxonomists for standard genome sequencing and annotation.</title>
        <authorList>
            <consortium name="The Broad Institute Genomics Platform"/>
            <consortium name="The Broad Institute Genome Sequencing Center for Infectious Disease"/>
            <person name="Wu L."/>
            <person name="Ma J."/>
        </authorList>
    </citation>
    <scope>NUCLEOTIDE SEQUENCE [LARGE SCALE GENOMIC DNA]</scope>
    <source>
        <strain evidence="2">CGMCC 1.15922</strain>
    </source>
</reference>
<comment type="caution">
    <text evidence="1">The sequence shown here is derived from an EMBL/GenBank/DDBJ whole genome shotgun (WGS) entry which is preliminary data.</text>
</comment>
<gene>
    <name evidence="1" type="ORF">GCM10011501_31790</name>
</gene>
<name>A0ABQ3J0H4_9GAMM</name>
<evidence type="ECO:0000313" key="2">
    <source>
        <dbReference type="Proteomes" id="UP000626370"/>
    </source>
</evidence>
<dbReference type="Proteomes" id="UP000626370">
    <property type="component" value="Unassembled WGS sequence"/>
</dbReference>
<protein>
    <recommendedName>
        <fullName evidence="3">LysR substrate-binding domain-containing protein</fullName>
    </recommendedName>
</protein>
<dbReference type="EMBL" id="BNAH01000015">
    <property type="protein sequence ID" value="GHF00006.1"/>
    <property type="molecule type" value="Genomic_DNA"/>
</dbReference>
<evidence type="ECO:0000313" key="1">
    <source>
        <dbReference type="EMBL" id="GHF00006.1"/>
    </source>
</evidence>